<dbReference type="RefSeq" id="WP_281764226.1">
    <property type="nucleotide sequence ID" value="NZ_BRVO01000001.1"/>
</dbReference>
<comment type="caution">
    <text evidence="3">The sequence shown here is derived from an EMBL/GenBank/DDBJ whole genome shotgun (WGS) entry which is preliminary data.</text>
</comment>
<reference evidence="3" key="1">
    <citation type="submission" date="2022-07" db="EMBL/GenBank/DDBJ databases">
        <title>Taxonomy of Novel Oxalotrophic and Methylotrophic Bacteria.</title>
        <authorList>
            <person name="Sahin N."/>
            <person name="Tani A."/>
        </authorList>
    </citation>
    <scope>NUCLEOTIDE SEQUENCE</scope>
    <source>
        <strain evidence="3">Y10</strain>
    </source>
</reference>
<dbReference type="Proteomes" id="UP001143543">
    <property type="component" value="Unassembled WGS sequence"/>
</dbReference>
<dbReference type="EMBL" id="BRVO01000001">
    <property type="protein sequence ID" value="GLB48592.1"/>
    <property type="molecule type" value="Genomic_DNA"/>
</dbReference>
<sequence length="846" mass="96045">MKQKTLLIGWDAADWKIIGPMLAKGELPALKKLIDNGVYGNMSTMNPPFSPMLWTSVATGKTPDKHGILGFIEVLPDRKGIRPVTAKSRKSRTIWNILHNQGYKCNLTGWWPSFPAEPINGHIVSDAFQKVSTNGKVKSNQQFKPGTTHPEELIYTIGDLKVLPGDINDEHILTFMPKAGEIDQEKDKGLTSFAKIMAENTSVHAAATNLMRTTEWDFMAVYYDLIDHFCHAFMKYYPPKLKGINPKLFEIYKNNIQGAYKYQDMMLERLIELAGPNTNIIVMSDHGYESGNKRILKMPKYQAAPALEHRKFGIFVASGPNIKKNEKVFGLSLIDIAPTLLHMYGLPIGRDMDGKPALEIFKNPTQPSYIDSWETMPGDFGEHSGKNEINTLSDQETMQQLIELGYVDKPDDKIENAVRKTEIDLKHNLARVFLGKKDYESAKEVLLELIEIPKDYDTIPFYLDLITIALQEKDFTAAEKYLNIIREKDSELELNTTITEAKIHIGKGRYKMAIELLEEAIKTKPNAEIFYQKGRAHVLLKAFEEAEECFSRAIFLEADNARYHQAIAAVYIQLGNYEEAAEHALTSIELIKYFPQAHYTLGEALTKLGDLENAKIAFETAAKLKPKTYHKAERAIENIEEQLAAPTDFESKATYKYYDNQIVVVSGLPRSGTSMMMQVLSNGGLTPMTDDLRKADTSNPKGYFEYKPVMNLHNDNSWLGEAQNKVVKIVAPLLKFINRKYRYKVIFMNRDIHEVVQSQQKMIGKDPGTLPVKLLNAFTKQLNDIAFWKNNEPGVELLYVNYTDMLKNPDKEIENICKFIGSDLDKKAMKNSIDTSLYRNRSVTKS</sequence>
<dbReference type="InterPro" id="IPR002591">
    <property type="entry name" value="Phosphodiest/P_Trfase"/>
</dbReference>
<proteinExistence type="predicted"/>
<dbReference type="InterPro" id="IPR000863">
    <property type="entry name" value="Sulfotransferase_dom"/>
</dbReference>
<keyword evidence="1" id="KW-0802">TPR repeat</keyword>
<protein>
    <recommendedName>
        <fullName evidence="2">Sulfotransferase domain-containing protein</fullName>
    </recommendedName>
</protein>
<evidence type="ECO:0000256" key="1">
    <source>
        <dbReference type="PROSITE-ProRule" id="PRU00339"/>
    </source>
</evidence>
<feature type="repeat" description="TPR" evidence="1">
    <location>
        <begin position="527"/>
        <end position="560"/>
    </location>
</feature>
<dbReference type="InterPro" id="IPR017850">
    <property type="entry name" value="Alkaline_phosphatase_core_sf"/>
</dbReference>
<dbReference type="Gene3D" id="3.40.50.300">
    <property type="entry name" value="P-loop containing nucleotide triphosphate hydrolases"/>
    <property type="match status" value="1"/>
</dbReference>
<name>A0ABQ5MGU9_9FLAO</name>
<organism evidence="3 4">
    <name type="scientific">Neptunitalea lumnitzerae</name>
    <dbReference type="NCBI Taxonomy" id="2965509"/>
    <lineage>
        <taxon>Bacteria</taxon>
        <taxon>Pseudomonadati</taxon>
        <taxon>Bacteroidota</taxon>
        <taxon>Flavobacteriia</taxon>
        <taxon>Flavobacteriales</taxon>
        <taxon>Flavobacteriaceae</taxon>
        <taxon>Neptunitalea</taxon>
    </lineage>
</organism>
<dbReference type="Pfam" id="PF13181">
    <property type="entry name" value="TPR_8"/>
    <property type="match status" value="2"/>
</dbReference>
<dbReference type="PANTHER" id="PTHR10151">
    <property type="entry name" value="ECTONUCLEOTIDE PYROPHOSPHATASE/PHOSPHODIESTERASE"/>
    <property type="match status" value="1"/>
</dbReference>
<gene>
    <name evidence="3" type="ORF">Y10_09600</name>
</gene>
<feature type="repeat" description="TPR" evidence="1">
    <location>
        <begin position="595"/>
        <end position="628"/>
    </location>
</feature>
<dbReference type="InterPro" id="IPR027417">
    <property type="entry name" value="P-loop_NTPase"/>
</dbReference>
<dbReference type="SUPFAM" id="SSF53649">
    <property type="entry name" value="Alkaline phosphatase-like"/>
    <property type="match status" value="1"/>
</dbReference>
<evidence type="ECO:0000313" key="4">
    <source>
        <dbReference type="Proteomes" id="UP001143543"/>
    </source>
</evidence>
<dbReference type="InterPro" id="IPR011990">
    <property type="entry name" value="TPR-like_helical_dom_sf"/>
</dbReference>
<dbReference type="InterPro" id="IPR019734">
    <property type="entry name" value="TPR_rpt"/>
</dbReference>
<dbReference type="Gene3D" id="1.25.40.10">
    <property type="entry name" value="Tetratricopeptide repeat domain"/>
    <property type="match status" value="2"/>
</dbReference>
<evidence type="ECO:0000259" key="2">
    <source>
        <dbReference type="Pfam" id="PF00685"/>
    </source>
</evidence>
<feature type="domain" description="Sulfotransferase" evidence="2">
    <location>
        <begin position="663"/>
        <end position="839"/>
    </location>
</feature>
<dbReference type="PANTHER" id="PTHR10151:SF120">
    <property type="entry name" value="BIS(5'-ADENOSYL)-TRIPHOSPHATASE"/>
    <property type="match status" value="1"/>
</dbReference>
<dbReference type="SUPFAM" id="SSF52540">
    <property type="entry name" value="P-loop containing nucleoside triphosphate hydrolases"/>
    <property type="match status" value="1"/>
</dbReference>
<dbReference type="Pfam" id="PF00685">
    <property type="entry name" value="Sulfotransfer_1"/>
    <property type="match status" value="1"/>
</dbReference>
<keyword evidence="4" id="KW-1185">Reference proteome</keyword>
<dbReference type="PROSITE" id="PS50005">
    <property type="entry name" value="TPR"/>
    <property type="match status" value="2"/>
</dbReference>
<dbReference type="SUPFAM" id="SSF48452">
    <property type="entry name" value="TPR-like"/>
    <property type="match status" value="2"/>
</dbReference>
<dbReference type="Pfam" id="PF14559">
    <property type="entry name" value="TPR_19"/>
    <property type="match status" value="1"/>
</dbReference>
<dbReference type="Gene3D" id="3.40.720.10">
    <property type="entry name" value="Alkaline Phosphatase, subunit A"/>
    <property type="match status" value="1"/>
</dbReference>
<dbReference type="SMART" id="SM00028">
    <property type="entry name" value="TPR"/>
    <property type="match status" value="5"/>
</dbReference>
<evidence type="ECO:0000313" key="3">
    <source>
        <dbReference type="EMBL" id="GLB48592.1"/>
    </source>
</evidence>
<accession>A0ABQ5MGU9</accession>
<dbReference type="Pfam" id="PF01663">
    <property type="entry name" value="Phosphodiest"/>
    <property type="match status" value="1"/>
</dbReference>